<organism evidence="1 2">
    <name type="scientific">Candidatus Fischerbacteria bacterium RBG_13_37_8</name>
    <dbReference type="NCBI Taxonomy" id="1817863"/>
    <lineage>
        <taxon>Bacteria</taxon>
        <taxon>Candidatus Fischeribacteriota</taxon>
    </lineage>
</organism>
<comment type="caution">
    <text evidence="1">The sequence shown here is derived from an EMBL/GenBank/DDBJ whole genome shotgun (WGS) entry which is preliminary data.</text>
</comment>
<accession>A0A1F5VXW1</accession>
<name>A0A1F5VXW1_9BACT</name>
<evidence type="ECO:0000313" key="1">
    <source>
        <dbReference type="EMBL" id="OGF68284.1"/>
    </source>
</evidence>
<sequence length="149" mass="17790">MRKLIIRDSKIMKMAVQQEIKRSPESRYEHRLHGILLICSGMSCYEVARLLGHSARTIQYWVRKFERSGFAGLEEMQRSGRPCVFDDDMRDQIGKDIRTFPRDFGYAQNLWDGKLLSYHLLEKFHISLGVRQCQRLFRQLGFRRRKPRP</sequence>
<evidence type="ECO:0000313" key="2">
    <source>
        <dbReference type="Proteomes" id="UP000178943"/>
    </source>
</evidence>
<dbReference type="InterPro" id="IPR009057">
    <property type="entry name" value="Homeodomain-like_sf"/>
</dbReference>
<proteinExistence type="predicted"/>
<dbReference type="Pfam" id="PF13565">
    <property type="entry name" value="HTH_32"/>
    <property type="match status" value="1"/>
</dbReference>
<reference evidence="1 2" key="1">
    <citation type="journal article" date="2016" name="Nat. Commun.">
        <title>Thousands of microbial genomes shed light on interconnected biogeochemical processes in an aquifer system.</title>
        <authorList>
            <person name="Anantharaman K."/>
            <person name="Brown C.T."/>
            <person name="Hug L.A."/>
            <person name="Sharon I."/>
            <person name="Castelle C.J."/>
            <person name="Probst A.J."/>
            <person name="Thomas B.C."/>
            <person name="Singh A."/>
            <person name="Wilkins M.J."/>
            <person name="Karaoz U."/>
            <person name="Brodie E.L."/>
            <person name="Williams K.H."/>
            <person name="Hubbard S.S."/>
            <person name="Banfield J.F."/>
        </authorList>
    </citation>
    <scope>NUCLEOTIDE SEQUENCE [LARGE SCALE GENOMIC DNA]</scope>
</reference>
<dbReference type="STRING" id="1817863.A2Y62_02940"/>
<gene>
    <name evidence="1" type="ORF">A2Y62_02940</name>
</gene>
<dbReference type="EMBL" id="MFGW01000006">
    <property type="protein sequence ID" value="OGF68284.1"/>
    <property type="molecule type" value="Genomic_DNA"/>
</dbReference>
<dbReference type="Proteomes" id="UP000178943">
    <property type="component" value="Unassembled WGS sequence"/>
</dbReference>
<dbReference type="SUPFAM" id="SSF46689">
    <property type="entry name" value="Homeodomain-like"/>
    <property type="match status" value="1"/>
</dbReference>
<protein>
    <submittedName>
        <fullName evidence="1">Uncharacterized protein</fullName>
    </submittedName>
</protein>
<dbReference type="AlphaFoldDB" id="A0A1F5VXW1"/>
<feature type="non-terminal residue" evidence="1">
    <location>
        <position position="149"/>
    </location>
</feature>